<dbReference type="InterPro" id="IPR003798">
    <property type="entry name" value="DNA_recombination_RmuC"/>
</dbReference>
<dbReference type="AlphaFoldDB" id="A0A9D1H155"/>
<evidence type="ECO:0000313" key="7">
    <source>
        <dbReference type="Proteomes" id="UP000886842"/>
    </source>
</evidence>
<feature type="region of interest" description="Disordered" evidence="5">
    <location>
        <begin position="492"/>
        <end position="516"/>
    </location>
</feature>
<dbReference type="PANTHER" id="PTHR30563">
    <property type="entry name" value="DNA RECOMBINATION PROTEIN RMUC"/>
    <property type="match status" value="1"/>
</dbReference>
<evidence type="ECO:0000313" key="6">
    <source>
        <dbReference type="EMBL" id="HIT77082.1"/>
    </source>
</evidence>
<reference evidence="6" key="1">
    <citation type="submission" date="2020-10" db="EMBL/GenBank/DDBJ databases">
        <authorList>
            <person name="Gilroy R."/>
        </authorList>
    </citation>
    <scope>NUCLEOTIDE SEQUENCE</scope>
    <source>
        <strain evidence="6">ChiGjej1B1-24693</strain>
    </source>
</reference>
<proteinExistence type="inferred from homology"/>
<evidence type="ECO:0000256" key="5">
    <source>
        <dbReference type="SAM" id="MobiDB-lite"/>
    </source>
</evidence>
<gene>
    <name evidence="6" type="primary">rmuC</name>
    <name evidence="6" type="ORF">IAA98_16000</name>
</gene>
<dbReference type="Pfam" id="PF02646">
    <property type="entry name" value="RmuC"/>
    <property type="match status" value="1"/>
</dbReference>
<dbReference type="PANTHER" id="PTHR30563:SF0">
    <property type="entry name" value="DNA RECOMBINATION PROTEIN RMUC"/>
    <property type="match status" value="1"/>
</dbReference>
<organism evidence="6 7">
    <name type="scientific">Candidatus Avipropionibacterium avicola</name>
    <dbReference type="NCBI Taxonomy" id="2840701"/>
    <lineage>
        <taxon>Bacteria</taxon>
        <taxon>Bacillati</taxon>
        <taxon>Actinomycetota</taxon>
        <taxon>Actinomycetes</taxon>
        <taxon>Propionibacteriales</taxon>
        <taxon>Propionibacteriaceae</taxon>
        <taxon>Propionibacteriaceae incertae sedis</taxon>
        <taxon>Candidatus Avipropionibacterium</taxon>
    </lineage>
</organism>
<accession>A0A9D1H155</accession>
<comment type="function">
    <text evidence="1">Involved in DNA recombination.</text>
</comment>
<feature type="compositionally biased region" description="Basic and acidic residues" evidence="5">
    <location>
        <begin position="32"/>
        <end position="72"/>
    </location>
</feature>
<protein>
    <submittedName>
        <fullName evidence="6">DNA recombination protein RmuC</fullName>
    </submittedName>
</protein>
<name>A0A9D1H155_9ACTN</name>
<comment type="similarity">
    <text evidence="2">Belongs to the RmuC family.</text>
</comment>
<feature type="region of interest" description="Disordered" evidence="5">
    <location>
        <begin position="32"/>
        <end position="75"/>
    </location>
</feature>
<keyword evidence="4" id="KW-0233">DNA recombination</keyword>
<evidence type="ECO:0000256" key="2">
    <source>
        <dbReference type="ARBA" id="ARBA00009840"/>
    </source>
</evidence>
<dbReference type="Proteomes" id="UP000886842">
    <property type="component" value="Unassembled WGS sequence"/>
</dbReference>
<evidence type="ECO:0000256" key="4">
    <source>
        <dbReference type="ARBA" id="ARBA00023172"/>
    </source>
</evidence>
<dbReference type="EMBL" id="DVLP01000457">
    <property type="protein sequence ID" value="HIT77082.1"/>
    <property type="molecule type" value="Genomic_DNA"/>
</dbReference>
<evidence type="ECO:0000256" key="3">
    <source>
        <dbReference type="ARBA" id="ARBA00023054"/>
    </source>
</evidence>
<reference evidence="6" key="2">
    <citation type="journal article" date="2021" name="PeerJ">
        <title>Extensive microbial diversity within the chicken gut microbiome revealed by metagenomics and culture.</title>
        <authorList>
            <person name="Gilroy R."/>
            <person name="Ravi A."/>
            <person name="Getino M."/>
            <person name="Pursley I."/>
            <person name="Horton D.L."/>
            <person name="Alikhan N.F."/>
            <person name="Baker D."/>
            <person name="Gharbi K."/>
            <person name="Hall N."/>
            <person name="Watson M."/>
            <person name="Adriaenssens E.M."/>
            <person name="Foster-Nyarko E."/>
            <person name="Jarju S."/>
            <person name="Secka A."/>
            <person name="Antonio M."/>
            <person name="Oren A."/>
            <person name="Chaudhuri R.R."/>
            <person name="La Ragione R."/>
            <person name="Hildebrand F."/>
            <person name="Pallen M.J."/>
        </authorList>
    </citation>
    <scope>NUCLEOTIDE SEQUENCE</scope>
    <source>
        <strain evidence="6">ChiGjej1B1-24693</strain>
    </source>
</reference>
<sequence>MEISTVLALLIGVLVGAGAALALHRARRQAEVARDDAETERARAEVSEARRESAAAREETARVRSETERLRADTAAARTETAEAIAARAELSATLAATQTKLTAADRRAVEAEARADQIAADREAQLNQFKVLSESTLEAQGRKADQSADARLKATEQLMGPVAEGLRQLQDRLTAVEKDRVALSTDLRNQVQAVQATGEHLRRETHALVTALRKPQVRGNWGELQLKNAAELANMRQHCDFDVQHSTTTTGGAGIRPDMRVNLSDGKCLFVDSKVPLEGFLDAHDSDDDGVREAALDRFGAAVRSHVDQLSAKQYWAVDDQTPEFVVMFLPSEALAAEALGRMPDLHEYAARKGIVIASPSTLIALLRTVAHSWKQSALAQNAKEVADLGRELFQRLATMGGHFDRLGRQLTGAVTAYNKTLGSLEGRVLVAARRLNELDVTDAELAAPGRVDPLPRQVTSPELVEDASQVTPMIGRGEATLPEASALVRPDPALDDLADDTLPLDPPSHQRRSS</sequence>
<keyword evidence="3" id="KW-0175">Coiled coil</keyword>
<dbReference type="GO" id="GO:0006310">
    <property type="term" value="P:DNA recombination"/>
    <property type="evidence" value="ECO:0007669"/>
    <property type="project" value="UniProtKB-KW"/>
</dbReference>
<comment type="caution">
    <text evidence="6">The sequence shown here is derived from an EMBL/GenBank/DDBJ whole genome shotgun (WGS) entry which is preliminary data.</text>
</comment>
<evidence type="ECO:0000256" key="1">
    <source>
        <dbReference type="ARBA" id="ARBA00003416"/>
    </source>
</evidence>